<protein>
    <submittedName>
        <fullName evidence="2">YkgJ family cysteine cluster protein</fullName>
    </submittedName>
</protein>
<keyword evidence="1" id="KW-0175">Coiled coil</keyword>
<dbReference type="RefSeq" id="WP_200355836.1">
    <property type="nucleotide sequence ID" value="NZ_JAENIL010000020.1"/>
</dbReference>
<reference evidence="2" key="1">
    <citation type="submission" date="2021-01" db="EMBL/GenBank/DDBJ databases">
        <title>Modified the classification status of verrucomicrobia.</title>
        <authorList>
            <person name="Feng X."/>
        </authorList>
    </citation>
    <scope>NUCLEOTIDE SEQUENCE</scope>
    <source>
        <strain evidence="2">KCTC 13126</strain>
    </source>
</reference>
<dbReference type="Pfam" id="PF03692">
    <property type="entry name" value="CxxCxxCC"/>
    <property type="match status" value="1"/>
</dbReference>
<name>A0A934RVL1_9BACT</name>
<keyword evidence="3" id="KW-1185">Reference proteome</keyword>
<comment type="caution">
    <text evidence="2">The sequence shown here is derived from an EMBL/GenBank/DDBJ whole genome shotgun (WGS) entry which is preliminary data.</text>
</comment>
<accession>A0A934RVL1</accession>
<dbReference type="Proteomes" id="UP000617628">
    <property type="component" value="Unassembled WGS sequence"/>
</dbReference>
<gene>
    <name evidence="2" type="ORF">JIN87_12160</name>
</gene>
<evidence type="ECO:0000313" key="3">
    <source>
        <dbReference type="Proteomes" id="UP000617628"/>
    </source>
</evidence>
<proteinExistence type="predicted"/>
<dbReference type="AlphaFoldDB" id="A0A934RVL1"/>
<evidence type="ECO:0000256" key="1">
    <source>
        <dbReference type="SAM" id="Coils"/>
    </source>
</evidence>
<dbReference type="InterPro" id="IPR005358">
    <property type="entry name" value="Puta_zinc/iron-chelating_dom"/>
</dbReference>
<sequence>MNLGEQLCLACGMCCDGTLFDNVRFGPDESTDDLKALGMPVKRSRAKVPVAFFKQPCRALCGDLKCKVYQDRPQQCRSFECGVFKELAAGETSLESALRVVKKARRKADQARRLLRKMGEEDERSSLGLRLRRVQRQIDSGMIDASAAEAFADLGLVMHQLDLLAHERFYTEEEE</sequence>
<dbReference type="EMBL" id="JAENIL010000020">
    <property type="protein sequence ID" value="MBK1877622.1"/>
    <property type="molecule type" value="Genomic_DNA"/>
</dbReference>
<evidence type="ECO:0000313" key="2">
    <source>
        <dbReference type="EMBL" id="MBK1877622.1"/>
    </source>
</evidence>
<feature type="coiled-coil region" evidence="1">
    <location>
        <begin position="94"/>
        <end position="121"/>
    </location>
</feature>
<organism evidence="2 3">
    <name type="scientific">Pelagicoccus mobilis</name>
    <dbReference type="NCBI Taxonomy" id="415221"/>
    <lineage>
        <taxon>Bacteria</taxon>
        <taxon>Pseudomonadati</taxon>
        <taxon>Verrucomicrobiota</taxon>
        <taxon>Opitutia</taxon>
        <taxon>Puniceicoccales</taxon>
        <taxon>Pelagicoccaceae</taxon>
        <taxon>Pelagicoccus</taxon>
    </lineage>
</organism>